<evidence type="ECO:0000313" key="3">
    <source>
        <dbReference type="EMBL" id="CAD8884211.1"/>
    </source>
</evidence>
<evidence type="ECO:0000256" key="1">
    <source>
        <dbReference type="SAM" id="Coils"/>
    </source>
</evidence>
<feature type="compositionally biased region" description="Polar residues" evidence="2">
    <location>
        <begin position="58"/>
        <end position="75"/>
    </location>
</feature>
<feature type="coiled-coil region" evidence="1">
    <location>
        <begin position="415"/>
        <end position="445"/>
    </location>
</feature>
<accession>A0A7S1BFI5</accession>
<dbReference type="EMBL" id="HBFR01015706">
    <property type="protein sequence ID" value="CAD8884211.1"/>
    <property type="molecule type" value="Transcribed_RNA"/>
</dbReference>
<evidence type="ECO:0000256" key="2">
    <source>
        <dbReference type="SAM" id="MobiDB-lite"/>
    </source>
</evidence>
<feature type="compositionally biased region" description="Low complexity" evidence="2">
    <location>
        <begin position="40"/>
        <end position="57"/>
    </location>
</feature>
<proteinExistence type="predicted"/>
<name>A0A7S1BFI5_9STRA</name>
<organism evidence="3">
    <name type="scientific">Corethron hystrix</name>
    <dbReference type="NCBI Taxonomy" id="216773"/>
    <lineage>
        <taxon>Eukaryota</taxon>
        <taxon>Sar</taxon>
        <taxon>Stramenopiles</taxon>
        <taxon>Ochrophyta</taxon>
        <taxon>Bacillariophyta</taxon>
        <taxon>Coscinodiscophyceae</taxon>
        <taxon>Corethrophycidae</taxon>
        <taxon>Corethrales</taxon>
        <taxon>Corethraceae</taxon>
        <taxon>Corethron</taxon>
    </lineage>
</organism>
<reference evidence="3" key="1">
    <citation type="submission" date="2021-01" db="EMBL/GenBank/DDBJ databases">
        <authorList>
            <person name="Corre E."/>
            <person name="Pelletier E."/>
            <person name="Niang G."/>
            <person name="Scheremetjew M."/>
            <person name="Finn R."/>
            <person name="Kale V."/>
            <person name="Holt S."/>
            <person name="Cochrane G."/>
            <person name="Meng A."/>
            <person name="Brown T."/>
            <person name="Cohen L."/>
        </authorList>
    </citation>
    <scope>NUCLEOTIDE SEQUENCE</scope>
    <source>
        <strain evidence="3">308</strain>
    </source>
</reference>
<feature type="region of interest" description="Disordered" evidence="2">
    <location>
        <begin position="1"/>
        <end position="80"/>
    </location>
</feature>
<gene>
    <name evidence="3" type="ORF">CHYS00102_LOCUS11408</name>
</gene>
<feature type="coiled-coil region" evidence="1">
    <location>
        <begin position="103"/>
        <end position="137"/>
    </location>
</feature>
<feature type="coiled-coil region" evidence="1">
    <location>
        <begin position="196"/>
        <end position="237"/>
    </location>
</feature>
<keyword evidence="1" id="KW-0175">Coiled coil</keyword>
<sequence>MSIDPEHPSMEASKPKMPPLNSLPTDDCGVGIELSYDSNTSLSPTSSLHDSLHSSQSMKSANFGSLRNDNESCNSFDDEDRDKELELNPIKLRMQIAGLQTVATQAQVRAMEAETKVANLQSQLDDAEKKHKLKMQEMQNIFDKEKIEIYTNFDTKIKAMEKVETEIQRSFSRKLSSNESGSIEGSCEDFQNRYYINSLKESLKKAENEAASNVLKVKELESVIEDLKATLQQERQKRIEDSELAARRIDEFKEESAKKFSQVKKLCEGELKSIQEANRESLLKKEEAIKKIRADMKEKLMSMHETSMGKIKKLEDLHKTEITERDDLITKYKKNRQYLISLRVHEEKAAAARLGDLKFDMMMKINEAQKAAADALNATEEKLKTIQEVHKSKLVQKDQALEESKAEIKTLKTWADEEKISLHKLEALKEEMETRLRNAKSCADEELRLAEDK</sequence>
<dbReference type="AlphaFoldDB" id="A0A7S1BFI5"/>
<protein>
    <submittedName>
        <fullName evidence="3">Uncharacterized protein</fullName>
    </submittedName>
</protein>